<evidence type="ECO:0000313" key="7">
    <source>
        <dbReference type="Proteomes" id="UP000886881"/>
    </source>
</evidence>
<protein>
    <recommendedName>
        <fullName evidence="5">L-rhamnose mutarotase</fullName>
        <ecNumber evidence="5">5.1.3.32</ecNumber>
    </recommendedName>
</protein>
<gene>
    <name evidence="6" type="primary">rhaM</name>
    <name evidence="6" type="ORF">IAC35_06800</name>
</gene>
<dbReference type="EMBL" id="DVLC01000122">
    <property type="protein sequence ID" value="HIT47549.1"/>
    <property type="molecule type" value="Genomic_DNA"/>
</dbReference>
<dbReference type="HAMAP" id="MF_01663">
    <property type="entry name" value="L_rham_rotase"/>
    <property type="match status" value="1"/>
</dbReference>
<dbReference type="GO" id="GO:0062192">
    <property type="term" value="F:L-rhamnose mutarotase activity"/>
    <property type="evidence" value="ECO:0007669"/>
    <property type="project" value="UniProtKB-UniRule"/>
</dbReference>
<dbReference type="InterPro" id="IPR013448">
    <property type="entry name" value="L-rhamnose_mutarotase"/>
</dbReference>
<dbReference type="NCBIfam" id="TIGR02625">
    <property type="entry name" value="YiiL_rotase"/>
    <property type="match status" value="1"/>
</dbReference>
<dbReference type="Proteomes" id="UP000886881">
    <property type="component" value="Unassembled WGS sequence"/>
</dbReference>
<name>A0A9D1GPK0_9BACT</name>
<keyword evidence="2 6" id="KW-0413">Isomerase</keyword>
<dbReference type="SUPFAM" id="SSF54909">
    <property type="entry name" value="Dimeric alpha+beta barrel"/>
    <property type="match status" value="1"/>
</dbReference>
<keyword evidence="1" id="KW-0963">Cytoplasm</keyword>
<evidence type="ECO:0000256" key="4">
    <source>
        <dbReference type="ARBA" id="ARBA00023308"/>
    </source>
</evidence>
<evidence type="ECO:0000256" key="5">
    <source>
        <dbReference type="NCBIfam" id="TIGR02625"/>
    </source>
</evidence>
<keyword evidence="4" id="KW-0684">Rhamnose metabolism</keyword>
<reference evidence="6" key="2">
    <citation type="journal article" date="2021" name="PeerJ">
        <title>Extensive microbial diversity within the chicken gut microbiome revealed by metagenomics and culture.</title>
        <authorList>
            <person name="Gilroy R."/>
            <person name="Ravi A."/>
            <person name="Getino M."/>
            <person name="Pursley I."/>
            <person name="Horton D.L."/>
            <person name="Alikhan N.F."/>
            <person name="Baker D."/>
            <person name="Gharbi K."/>
            <person name="Hall N."/>
            <person name="Watson M."/>
            <person name="Adriaenssens E.M."/>
            <person name="Foster-Nyarko E."/>
            <person name="Jarju S."/>
            <person name="Secka A."/>
            <person name="Antonio M."/>
            <person name="Oren A."/>
            <person name="Chaudhuri R.R."/>
            <person name="La Ragione R."/>
            <person name="Hildebrand F."/>
            <person name="Pallen M.J."/>
        </authorList>
    </citation>
    <scope>NUCLEOTIDE SEQUENCE</scope>
    <source>
        <strain evidence="6">ChiHecec2B26-709</strain>
    </source>
</reference>
<dbReference type="InterPro" id="IPR008000">
    <property type="entry name" value="Rham/fucose_mutarotase"/>
</dbReference>
<dbReference type="Pfam" id="PF05336">
    <property type="entry name" value="rhaM"/>
    <property type="match status" value="1"/>
</dbReference>
<evidence type="ECO:0000256" key="3">
    <source>
        <dbReference type="ARBA" id="ARBA00023277"/>
    </source>
</evidence>
<dbReference type="Gene3D" id="3.30.70.100">
    <property type="match status" value="1"/>
</dbReference>
<comment type="caution">
    <text evidence="6">The sequence shown here is derived from an EMBL/GenBank/DDBJ whole genome shotgun (WGS) entry which is preliminary data.</text>
</comment>
<sequence length="105" mass="12469">MARREAFKMYLKPGFEDEYQRRHAAIWPELKKMLSDSGVRNYSIYWDKETNILFAYQEVEGDQGSQDLGGNEVVQKWWDYMADIMEVNPDNSPVSIPLDERFHMD</sequence>
<keyword evidence="3" id="KW-0119">Carbohydrate metabolism</keyword>
<dbReference type="AlphaFoldDB" id="A0A9D1GPK0"/>
<dbReference type="InterPro" id="IPR011008">
    <property type="entry name" value="Dimeric_a/b-barrel"/>
</dbReference>
<dbReference type="GO" id="GO:0019301">
    <property type="term" value="P:rhamnose catabolic process"/>
    <property type="evidence" value="ECO:0007669"/>
    <property type="project" value="UniProtKB-UniRule"/>
</dbReference>
<dbReference type="PANTHER" id="PTHR34389:SF2">
    <property type="entry name" value="L-RHAMNOSE MUTAROTASE"/>
    <property type="match status" value="1"/>
</dbReference>
<reference evidence="6" key="1">
    <citation type="submission" date="2020-10" db="EMBL/GenBank/DDBJ databases">
        <authorList>
            <person name="Gilroy R."/>
        </authorList>
    </citation>
    <scope>NUCLEOTIDE SEQUENCE</scope>
    <source>
        <strain evidence="6">ChiHecec2B26-709</strain>
    </source>
</reference>
<evidence type="ECO:0000256" key="1">
    <source>
        <dbReference type="ARBA" id="ARBA00022490"/>
    </source>
</evidence>
<evidence type="ECO:0000256" key="2">
    <source>
        <dbReference type="ARBA" id="ARBA00023235"/>
    </source>
</evidence>
<dbReference type="PANTHER" id="PTHR34389">
    <property type="entry name" value="L-RHAMNOSE MUTAROTASE"/>
    <property type="match status" value="1"/>
</dbReference>
<dbReference type="EC" id="5.1.3.32" evidence="5"/>
<proteinExistence type="inferred from homology"/>
<accession>A0A9D1GPK0</accession>
<dbReference type="GO" id="GO:0005737">
    <property type="term" value="C:cytoplasm"/>
    <property type="evidence" value="ECO:0007669"/>
    <property type="project" value="InterPro"/>
</dbReference>
<organism evidence="6 7">
    <name type="scientific">Candidatus Cryptobacteroides merdipullorum</name>
    <dbReference type="NCBI Taxonomy" id="2840771"/>
    <lineage>
        <taxon>Bacteria</taxon>
        <taxon>Pseudomonadati</taxon>
        <taxon>Bacteroidota</taxon>
        <taxon>Bacteroidia</taxon>
        <taxon>Bacteroidales</taxon>
        <taxon>Candidatus Cryptobacteroides</taxon>
    </lineage>
</organism>
<evidence type="ECO:0000313" key="6">
    <source>
        <dbReference type="EMBL" id="HIT47549.1"/>
    </source>
</evidence>